<evidence type="ECO:0000256" key="6">
    <source>
        <dbReference type="ARBA" id="ARBA00022679"/>
    </source>
</evidence>
<dbReference type="NCBIfam" id="TIGR00217">
    <property type="entry name" value="malQ"/>
    <property type="match status" value="1"/>
</dbReference>
<dbReference type="InterPro" id="IPR017853">
    <property type="entry name" value="GH"/>
</dbReference>
<dbReference type="PANTHER" id="PTHR32438">
    <property type="entry name" value="4-ALPHA-GLUCANOTRANSFERASE DPE1, CHLOROPLASTIC/AMYLOPLASTIC"/>
    <property type="match status" value="1"/>
</dbReference>
<dbReference type="InterPro" id="IPR004185">
    <property type="entry name" value="Glyco_hydro_13_lg-like_dom"/>
</dbReference>
<dbReference type="SMART" id="SM00642">
    <property type="entry name" value="Aamy"/>
    <property type="match status" value="1"/>
</dbReference>
<dbReference type="SUPFAM" id="SSF51445">
    <property type="entry name" value="(Trans)glycosidases"/>
    <property type="match status" value="2"/>
</dbReference>
<evidence type="ECO:0000256" key="8">
    <source>
        <dbReference type="ARBA" id="ARBA00031423"/>
    </source>
</evidence>
<comment type="catalytic activity">
    <reaction evidence="1 10">
        <text>Transfers a segment of a (1-&gt;4)-alpha-D-glucan to a new position in an acceptor, which may be glucose or a (1-&gt;4)-alpha-D-glucan.</text>
        <dbReference type="EC" id="2.4.1.25"/>
    </reaction>
</comment>
<dbReference type="GO" id="GO:0004134">
    <property type="term" value="F:4-alpha-glucanotransferase activity"/>
    <property type="evidence" value="ECO:0007669"/>
    <property type="project" value="UniProtKB-EC"/>
</dbReference>
<evidence type="ECO:0000256" key="1">
    <source>
        <dbReference type="ARBA" id="ARBA00000439"/>
    </source>
</evidence>
<dbReference type="Pfam" id="PF02446">
    <property type="entry name" value="Glyco_hydro_77"/>
    <property type="match status" value="1"/>
</dbReference>
<dbReference type="EMBL" id="QRHE01000003">
    <property type="protein sequence ID" value="RHF52381.1"/>
    <property type="molecule type" value="Genomic_DNA"/>
</dbReference>
<dbReference type="Gene3D" id="2.60.40.10">
    <property type="entry name" value="Immunoglobulins"/>
    <property type="match status" value="1"/>
</dbReference>
<protein>
    <recommendedName>
        <fullName evidence="4 10">4-alpha-glucanotransferase</fullName>
        <ecNumber evidence="3 10">2.4.1.25</ecNumber>
    </recommendedName>
    <alternativeName>
        <fullName evidence="8 10">Amylomaltase</fullName>
    </alternativeName>
    <alternativeName>
        <fullName evidence="9 10">Disproportionating enzyme</fullName>
    </alternativeName>
</protein>
<evidence type="ECO:0000256" key="5">
    <source>
        <dbReference type="ARBA" id="ARBA00022676"/>
    </source>
</evidence>
<evidence type="ECO:0000313" key="13">
    <source>
        <dbReference type="Proteomes" id="UP000283442"/>
    </source>
</evidence>
<dbReference type="OrthoDB" id="9805159at2"/>
<dbReference type="Proteomes" id="UP000283442">
    <property type="component" value="Unassembled WGS sequence"/>
</dbReference>
<dbReference type="NCBIfam" id="NF011080">
    <property type="entry name" value="PRK14508.1-3"/>
    <property type="match status" value="1"/>
</dbReference>
<organism evidence="12 13">
    <name type="scientific">Mitsuokella multacida</name>
    <dbReference type="NCBI Taxonomy" id="52226"/>
    <lineage>
        <taxon>Bacteria</taxon>
        <taxon>Bacillati</taxon>
        <taxon>Bacillota</taxon>
        <taxon>Negativicutes</taxon>
        <taxon>Selenomonadales</taxon>
        <taxon>Selenomonadaceae</taxon>
        <taxon>Mitsuokella</taxon>
    </lineage>
</organism>
<sequence>MHRKHKKIQNEQVRRRAADDAAFLLEGGVFMLTQDQVWHDSQDINYRSPVGAAEAGSKVRMSLRLRTKEGIRQVILRCWQDQTGEHLIPLETKDDPFQEEHLYSGWLPLPEKGGLVWYYFIISMEDGTWYYGNNPEQLGGMGTLYDHVPPSFQITVFNKGAKTPDWFKHAVMYQIFPDRFSREGNTIIEKKGAVFHACWQDDPCYYKDPDTKEIVAYDFFGGNLKGIEKKLDYLKDLGISVIYLNPVFESESNHHYDTGDYHKIDPILGSNEDFRHLVDTAKAKGIRIILDGVFSHTGSNSRYFNREGQYNTIGAFQSPDSPYYEWYNFRNFPYEYESWWNFSTLPDVKETTPSYMDFIIYDKDSVMHHWMKEGIAGWRLDVIDELPAAFSQAFFAELKKTDPDAVMIGEVWEDASHKVAYGVPREYLCGQEMDSAMNYPFRQILFDFLLGRTDARMSLRRFESLRENYPRENFYAMMNLIGSHDVERAITVLGEEPFYDGMPAIEQSRARLSDDQYNLGMARLFMAALWQMTYPGVPCVYYGDEIAMQGFKDPYNRRPYDWEHGDTYVRSRYERMIRVRNEHTALQTGELLPLYAEGDVMAFARLVRGGRDVFGEPAKDECFISLFNRSLKEKKTVTLQVGDFADGVFADAFHPETRFTVENGQLTVTLLPLKGFLLQNIPPEHRYKHEAGVLLHPTSLPSKYGVGDFGKEAYRFVDFLEEAGQHVWQILPLGPVGFSYSPYQSPSAFAGNPLLIDIDELVEKGWLSKQEAKVTYADFDSSADFEPARTFKNKCLRKAHEAFQRDAAAQADYEAFCCKEAYWLDDYALFEAAKRDFDNKGWMDWPENIKKREPAALASLKKRLAEDVALQKFMQYLFHRQWQRLHDYAKEKGIRIMGDMPIFLAQDSADVWANQQLFDLNADGTAHTVAGVPPDYFSATGQLWGNPQYDWQAMKAENYAWWKKRFQKLYEMVDIVRIDHFRGFESYWEVDGKAKNAIKGRWLPGPGKPFFDEVRRTLGDLPIVAEDLGIITPEVEKLRDDCGFPGMKVLEFTLYLNHQHRLSTVVPENSIVYTGTHDNNTLVGWLKDEVTPSLRKAIADLVRADVRKPEEIASHLVGFAYASNARLAVVPMQDLLQLDGSARMNTPGTSEGNWRWCMRPGDLEKVDAAKLHELAVRTGRA</sequence>
<evidence type="ECO:0000256" key="9">
    <source>
        <dbReference type="ARBA" id="ARBA00031501"/>
    </source>
</evidence>
<dbReference type="EC" id="2.4.1.25" evidence="3 10"/>
<dbReference type="Gene3D" id="3.20.20.80">
    <property type="entry name" value="Glycosidases"/>
    <property type="match status" value="2"/>
</dbReference>
<dbReference type="CDD" id="cd11338">
    <property type="entry name" value="AmyAc_CMD"/>
    <property type="match status" value="1"/>
</dbReference>
<dbReference type="AlphaFoldDB" id="A0A414NY37"/>
<dbReference type="GO" id="GO:0004553">
    <property type="term" value="F:hydrolase activity, hydrolyzing O-glycosyl compounds"/>
    <property type="evidence" value="ECO:0007669"/>
    <property type="project" value="InterPro"/>
</dbReference>
<comment type="similarity">
    <text evidence="2 10">Belongs to the disproportionating enzyme family.</text>
</comment>
<accession>A0A414NY37</accession>
<dbReference type="Gene3D" id="2.60.40.1180">
    <property type="entry name" value="Golgi alpha-mannosidase II"/>
    <property type="match status" value="1"/>
</dbReference>
<dbReference type="InterPro" id="IPR014756">
    <property type="entry name" value="Ig_E-set"/>
</dbReference>
<evidence type="ECO:0000313" key="12">
    <source>
        <dbReference type="EMBL" id="RHF52381.1"/>
    </source>
</evidence>
<evidence type="ECO:0000259" key="11">
    <source>
        <dbReference type="SMART" id="SM00642"/>
    </source>
</evidence>
<evidence type="ECO:0000256" key="4">
    <source>
        <dbReference type="ARBA" id="ARBA00020295"/>
    </source>
</evidence>
<evidence type="ECO:0000256" key="7">
    <source>
        <dbReference type="ARBA" id="ARBA00023277"/>
    </source>
</evidence>
<dbReference type="NCBIfam" id="NF011079">
    <property type="entry name" value="PRK14508.1-2"/>
    <property type="match status" value="1"/>
</dbReference>
<dbReference type="Gene3D" id="3.90.400.10">
    <property type="entry name" value="Oligo-1,6-glucosidase, Domain 2"/>
    <property type="match status" value="1"/>
</dbReference>
<dbReference type="InterPro" id="IPR006047">
    <property type="entry name" value="GH13_cat_dom"/>
</dbReference>
<comment type="caution">
    <text evidence="12">The sequence shown here is derived from an EMBL/GenBank/DDBJ whole genome shotgun (WGS) entry which is preliminary data.</text>
</comment>
<feature type="domain" description="Glycosyl hydrolase family 13 catalytic" evidence="11">
    <location>
        <begin position="174"/>
        <end position="580"/>
    </location>
</feature>
<evidence type="ECO:0000256" key="2">
    <source>
        <dbReference type="ARBA" id="ARBA00005684"/>
    </source>
</evidence>
<dbReference type="SUPFAM" id="SSF81296">
    <property type="entry name" value="E set domains"/>
    <property type="match status" value="1"/>
</dbReference>
<dbReference type="InterPro" id="IPR013780">
    <property type="entry name" value="Glyco_hydro_b"/>
</dbReference>
<evidence type="ECO:0000256" key="3">
    <source>
        <dbReference type="ARBA" id="ARBA00012560"/>
    </source>
</evidence>
<dbReference type="InterPro" id="IPR013783">
    <property type="entry name" value="Ig-like_fold"/>
</dbReference>
<keyword evidence="6 10" id="KW-0808">Transferase</keyword>
<keyword evidence="5 10" id="KW-0328">Glycosyltransferase</keyword>
<dbReference type="InterPro" id="IPR003385">
    <property type="entry name" value="Glyco_hydro_77"/>
</dbReference>
<dbReference type="GO" id="GO:0005975">
    <property type="term" value="P:carbohydrate metabolic process"/>
    <property type="evidence" value="ECO:0007669"/>
    <property type="project" value="InterPro"/>
</dbReference>
<evidence type="ECO:0000256" key="10">
    <source>
        <dbReference type="RuleBase" id="RU361207"/>
    </source>
</evidence>
<name>A0A414NY37_9FIRM</name>
<keyword evidence="7 10" id="KW-0119">Carbohydrate metabolism</keyword>
<dbReference type="InterPro" id="IPR045857">
    <property type="entry name" value="O16G_dom_2"/>
</dbReference>
<proteinExistence type="inferred from homology"/>
<dbReference type="PANTHER" id="PTHR32438:SF5">
    <property type="entry name" value="4-ALPHA-GLUCANOTRANSFERASE DPE1, CHLOROPLASTIC_AMYLOPLASTIC"/>
    <property type="match status" value="1"/>
</dbReference>
<dbReference type="CDD" id="cd02857">
    <property type="entry name" value="E_set_CDase_PDE_N"/>
    <property type="match status" value="1"/>
</dbReference>
<dbReference type="Pfam" id="PF00128">
    <property type="entry name" value="Alpha-amylase"/>
    <property type="match status" value="1"/>
</dbReference>
<gene>
    <name evidence="12" type="primary">malQ</name>
    <name evidence="12" type="ORF">DW674_04210</name>
</gene>
<reference evidence="12 13" key="1">
    <citation type="submission" date="2018-08" db="EMBL/GenBank/DDBJ databases">
        <title>A genome reference for cultivated species of the human gut microbiota.</title>
        <authorList>
            <person name="Zou Y."/>
            <person name="Xue W."/>
            <person name="Luo G."/>
        </authorList>
    </citation>
    <scope>NUCLEOTIDE SEQUENCE [LARGE SCALE GENOMIC DNA]</scope>
    <source>
        <strain evidence="12 13">AM25-21AC</strain>
    </source>
</reference>